<dbReference type="SUPFAM" id="SSF158837">
    <property type="entry name" value="AGR C 984p-like"/>
    <property type="match status" value="3"/>
</dbReference>
<dbReference type="RefSeq" id="WP_010686767.1">
    <property type="nucleotide sequence ID" value="NZ_CP043538.1"/>
</dbReference>
<dbReference type="AlphaFoldDB" id="A0A6B9F9S7"/>
<dbReference type="Proteomes" id="UP000012488">
    <property type="component" value="Chromosome"/>
</dbReference>
<dbReference type="InterPro" id="IPR010626">
    <property type="entry name" value="DUF1217"/>
</dbReference>
<name>A0A6B9F9S7_9HYPH</name>
<organism evidence="1 2">
    <name type="scientific">Methylobacterium mesophilicum SR1.6/6</name>
    <dbReference type="NCBI Taxonomy" id="908290"/>
    <lineage>
        <taxon>Bacteria</taxon>
        <taxon>Pseudomonadati</taxon>
        <taxon>Pseudomonadota</taxon>
        <taxon>Alphaproteobacteria</taxon>
        <taxon>Hyphomicrobiales</taxon>
        <taxon>Methylobacteriaceae</taxon>
        <taxon>Methylobacterium</taxon>
    </lineage>
</organism>
<gene>
    <name evidence="1" type="ORF">MMSR116_01290</name>
</gene>
<reference evidence="1 2" key="1">
    <citation type="journal article" date="2012" name="Genet. Mol. Biol.">
        <title>Analysis of 16S rRNA and mxaF genes revealing insights into Methylobacterium niche-specific plant association.</title>
        <authorList>
            <person name="Dourado M.N."/>
            <person name="Andreote F.D."/>
            <person name="Dini-Andreote F."/>
            <person name="Conti R."/>
            <person name="Araujo J.M."/>
            <person name="Araujo W.L."/>
        </authorList>
    </citation>
    <scope>NUCLEOTIDE SEQUENCE [LARGE SCALE GENOMIC DNA]</scope>
    <source>
        <strain evidence="1 2">SR1.6/6</strain>
    </source>
</reference>
<accession>A0A6B9F9S7</accession>
<reference evidence="1 2" key="2">
    <citation type="journal article" date="2013" name="Genome Announc.">
        <title>Draft Genome Sequence of Methylobacterium mesophilicum Strain SR1.6/6, Isolated from Citrus sinensis.</title>
        <authorList>
            <person name="Marinho Almeida D."/>
            <person name="Dini-Andreote F."/>
            <person name="Camargo Neves A.A."/>
            <person name="Juca Ramos R.T."/>
            <person name="Andreote F.D."/>
            <person name="Carneiro A.R."/>
            <person name="Oliveira de Souza Lima A."/>
            <person name="Caracciolo Gomes de Sa P.H."/>
            <person name="Ribeiro Barbosa M.S."/>
            <person name="Araujo W.L."/>
            <person name="Silva A."/>
        </authorList>
    </citation>
    <scope>NUCLEOTIDE SEQUENCE [LARGE SCALE GENOMIC DNA]</scope>
    <source>
        <strain evidence="1 2">SR1.6/6</strain>
    </source>
</reference>
<dbReference type="Pfam" id="PF06748">
    <property type="entry name" value="DUF1217"/>
    <property type="match status" value="3"/>
</dbReference>
<dbReference type="InterPro" id="IPR023157">
    <property type="entry name" value="AGR-C-984p-like_sf"/>
</dbReference>
<evidence type="ECO:0000313" key="1">
    <source>
        <dbReference type="EMBL" id="QGY00693.1"/>
    </source>
</evidence>
<evidence type="ECO:0000313" key="2">
    <source>
        <dbReference type="Proteomes" id="UP000012488"/>
    </source>
</evidence>
<protein>
    <submittedName>
        <fullName evidence="1">DUF1217 domain-containing protein</fullName>
    </submittedName>
</protein>
<dbReference type="EMBL" id="CP043538">
    <property type="protein sequence ID" value="QGY00693.1"/>
    <property type="molecule type" value="Genomic_DNA"/>
</dbReference>
<dbReference type="KEGG" id="mmes:MMSR116_01290"/>
<dbReference type="Gene3D" id="1.10.3700.10">
    <property type="entry name" value="AGR C 984p-like"/>
    <property type="match status" value="3"/>
</dbReference>
<proteinExistence type="predicted"/>
<sequence>MLSTFTDYRIISSDLQRSLDRKASESATRAEIKYFQDHIGQIKTLDEFLGNYRLYSFAMKAYGLDDMISAKSFMRKVLVGEPDQSGHTLADRLQDARYRDFAAAFNFRSLGSDPARIEKSDDPDIQDMIDSSNINKISTAQKRFDYDSETDRQVEYFYNMRPYIRSTTDVTSDYKLYGMARTAAGLPDAPWSDDEAAKAAAIEGKFDAATLQDPEQANAFVDRYLAGRREGRKAIVDPYFRPTGTFAGSDADIAQRTAYFRAKINGVTSATDIASDPVLADIVRTDLGLPPGTAGQSINDQAEAFAKTLSVASLRDPRTLSQFIDRYKTLATDPRSATVKAYIQQTLETDAGDDNQGVRLALYFRRKAPTVKSVYDLLADPALAEVVRTAIGLPPESAKGSLDSQAKAIERKIDIASLKDPAKLDPLIKRFTIRWDAKSDPAPTPALSLLTGSGSGLDSDVLLSLQTIRQRAF</sequence>
<dbReference type="OrthoDB" id="7824597at2"/>